<feature type="domain" description="Co-chaperone DjlA N-terminal" evidence="1">
    <location>
        <begin position="8"/>
        <end position="119"/>
    </location>
</feature>
<dbReference type="EMBL" id="JAEMUK010000011">
    <property type="protein sequence ID" value="MBJ7543139.1"/>
    <property type="molecule type" value="Genomic_DNA"/>
</dbReference>
<dbReference type="InterPro" id="IPR007791">
    <property type="entry name" value="DjlA_N"/>
</dbReference>
<dbReference type="InterPro" id="IPR029024">
    <property type="entry name" value="TerB-like"/>
</dbReference>
<keyword evidence="3" id="KW-1185">Reference proteome</keyword>
<evidence type="ECO:0000259" key="1">
    <source>
        <dbReference type="Pfam" id="PF05099"/>
    </source>
</evidence>
<dbReference type="RefSeq" id="WP_037235068.1">
    <property type="nucleotide sequence ID" value="NZ_JAEMUK010000011.1"/>
</dbReference>
<dbReference type="Pfam" id="PF05099">
    <property type="entry name" value="TerB"/>
    <property type="match status" value="1"/>
</dbReference>
<dbReference type="SUPFAM" id="SSF158682">
    <property type="entry name" value="TerB-like"/>
    <property type="match status" value="1"/>
</dbReference>
<reference evidence="2 3" key="1">
    <citation type="submission" date="2020-12" db="EMBL/GenBank/DDBJ databases">
        <title>Revised draft genomes of Rhodomicrobium vannielii ATCC 17100 and Rhodomicrobium udaipurense JA643.</title>
        <authorList>
            <person name="Conners E.M."/>
            <person name="Davenport E.J."/>
            <person name="Bose A."/>
        </authorList>
    </citation>
    <scope>NUCLEOTIDE SEQUENCE [LARGE SCALE GENOMIC DNA]</scope>
    <source>
        <strain evidence="2 3">JA643</strain>
    </source>
</reference>
<gene>
    <name evidence="2" type="ORF">JDN41_06160</name>
</gene>
<dbReference type="Proteomes" id="UP000623250">
    <property type="component" value="Unassembled WGS sequence"/>
</dbReference>
<dbReference type="Gene3D" id="1.10.3680.10">
    <property type="entry name" value="TerB-like"/>
    <property type="match status" value="1"/>
</dbReference>
<sequence>MPKITPTEALIYVMITMSAADRQISDRELDRIAQIVKHLPVFLGFDENTLAKTAERCGNMLSEDEGLEHLLELVSTSLPKKLHETAYALAVEVAAADLKVPDEEIRLLEIIRDALHLDKLVCVAIERAARARHQTL</sequence>
<dbReference type="AlphaFoldDB" id="A0A8I1GDX2"/>
<organism evidence="2 3">
    <name type="scientific">Rhodomicrobium udaipurense</name>
    <dbReference type="NCBI Taxonomy" id="1202716"/>
    <lineage>
        <taxon>Bacteria</taxon>
        <taxon>Pseudomonadati</taxon>
        <taxon>Pseudomonadota</taxon>
        <taxon>Alphaproteobacteria</taxon>
        <taxon>Hyphomicrobiales</taxon>
        <taxon>Hyphomicrobiaceae</taxon>
        <taxon>Rhodomicrobium</taxon>
    </lineage>
</organism>
<evidence type="ECO:0000313" key="2">
    <source>
        <dbReference type="EMBL" id="MBJ7543139.1"/>
    </source>
</evidence>
<proteinExistence type="predicted"/>
<evidence type="ECO:0000313" key="3">
    <source>
        <dbReference type="Proteomes" id="UP000623250"/>
    </source>
</evidence>
<comment type="caution">
    <text evidence="2">The sequence shown here is derived from an EMBL/GenBank/DDBJ whole genome shotgun (WGS) entry which is preliminary data.</text>
</comment>
<protein>
    <submittedName>
        <fullName evidence="2">Tellurite resistance TerB family protein</fullName>
    </submittedName>
</protein>
<dbReference type="CDD" id="cd07176">
    <property type="entry name" value="terB"/>
    <property type="match status" value="1"/>
</dbReference>
<accession>A0A8I1GDX2</accession>
<name>A0A8I1GDX2_9HYPH</name>